<protein>
    <submittedName>
        <fullName evidence="1">Uncharacterized protein</fullName>
    </submittedName>
</protein>
<accession>A0A2S9YTM4</accession>
<dbReference type="SUPFAM" id="SSF63829">
    <property type="entry name" value="Calcium-dependent phosphotriesterase"/>
    <property type="match status" value="1"/>
</dbReference>
<dbReference type="EMBL" id="PVNL01000041">
    <property type="protein sequence ID" value="PRQ08467.1"/>
    <property type="molecule type" value="Genomic_DNA"/>
</dbReference>
<evidence type="ECO:0000313" key="1">
    <source>
        <dbReference type="EMBL" id="PRQ08467.1"/>
    </source>
</evidence>
<reference evidence="1 2" key="1">
    <citation type="submission" date="2018-03" db="EMBL/GenBank/DDBJ databases">
        <title>Draft Genome Sequences of the Obligatory Marine Myxobacteria Enhygromyxa salina SWB007.</title>
        <authorList>
            <person name="Poehlein A."/>
            <person name="Moghaddam J.A."/>
            <person name="Harms H."/>
            <person name="Alanjari M."/>
            <person name="Koenig G.M."/>
            <person name="Daniel R."/>
            <person name="Schaeberle T.F."/>
        </authorList>
    </citation>
    <scope>NUCLEOTIDE SEQUENCE [LARGE SCALE GENOMIC DNA]</scope>
    <source>
        <strain evidence="1 2">SWB007</strain>
    </source>
</reference>
<dbReference type="Gene3D" id="2.130.10.10">
    <property type="entry name" value="YVTN repeat-like/Quinoprotein amine dehydrogenase"/>
    <property type="match status" value="1"/>
</dbReference>
<sequence length="348" mass="38279">MYCLISVVLGDWRAIHAEAQGYKRQILAAASAEGVPRPPVFRASRGLLLLVDWDGQRVLGARELAKPTGFVVDDDKIHVALWDEDAVATLVNGELQPRAQHRWFNHIHTLDTTARGLLLSSSGSDLIAEVDADGELVWAYFMFEHGYADRVRLARSFDRGRDYNQRYLPAALTTHPNSAILVGDTVLATLFSTGELVAIDRSTGALEVVLNGLTRPHSIRRRAEGGYILSDTEARRVLLLDDSFAVVAELAVDAPWIQDAVLAGERLLVVANRRIVMGAFDDTANGGDANGGDNSVVELRDGVAARRLGFGPDNRIYMVEPLTGAQATRLEPNFRDTLALDWLDWWQA</sequence>
<dbReference type="InterPro" id="IPR015943">
    <property type="entry name" value="WD40/YVTN_repeat-like_dom_sf"/>
</dbReference>
<organism evidence="1 2">
    <name type="scientific">Enhygromyxa salina</name>
    <dbReference type="NCBI Taxonomy" id="215803"/>
    <lineage>
        <taxon>Bacteria</taxon>
        <taxon>Pseudomonadati</taxon>
        <taxon>Myxococcota</taxon>
        <taxon>Polyangia</taxon>
        <taxon>Nannocystales</taxon>
        <taxon>Nannocystaceae</taxon>
        <taxon>Enhygromyxa</taxon>
    </lineage>
</organism>
<dbReference type="Proteomes" id="UP000238823">
    <property type="component" value="Unassembled WGS sequence"/>
</dbReference>
<evidence type="ECO:0000313" key="2">
    <source>
        <dbReference type="Proteomes" id="UP000238823"/>
    </source>
</evidence>
<comment type="caution">
    <text evidence="1">The sequence shown here is derived from an EMBL/GenBank/DDBJ whole genome shotgun (WGS) entry which is preliminary data.</text>
</comment>
<gene>
    <name evidence="1" type="ORF">ENSA7_17520</name>
</gene>
<dbReference type="RefSeq" id="WP_106088780.1">
    <property type="nucleotide sequence ID" value="NZ_PVNL01000041.1"/>
</dbReference>
<proteinExistence type="predicted"/>
<name>A0A2S9YTM4_9BACT</name>
<dbReference type="OrthoDB" id="5559961at2"/>
<dbReference type="AlphaFoldDB" id="A0A2S9YTM4"/>